<comment type="caution">
    <text evidence="1">The sequence shown here is derived from an EMBL/GenBank/DDBJ whole genome shotgun (WGS) entry which is preliminary data.</text>
</comment>
<name>A0ABS7CH40_9BACL</name>
<keyword evidence="1" id="KW-0560">Oxidoreductase</keyword>
<dbReference type="GO" id="GO:0004497">
    <property type="term" value="F:monooxygenase activity"/>
    <property type="evidence" value="ECO:0007669"/>
    <property type="project" value="UniProtKB-KW"/>
</dbReference>
<dbReference type="SUPFAM" id="SSF52833">
    <property type="entry name" value="Thioredoxin-like"/>
    <property type="match status" value="1"/>
</dbReference>
<organism evidence="1 2">
    <name type="scientific">Paenibacillus sepulcri</name>
    <dbReference type="NCBI Taxonomy" id="359917"/>
    <lineage>
        <taxon>Bacteria</taxon>
        <taxon>Bacillati</taxon>
        <taxon>Bacillota</taxon>
        <taxon>Bacilli</taxon>
        <taxon>Bacillales</taxon>
        <taxon>Paenibacillaceae</taxon>
        <taxon>Paenibacillus</taxon>
    </lineage>
</organism>
<evidence type="ECO:0000313" key="1">
    <source>
        <dbReference type="EMBL" id="MBW7460243.1"/>
    </source>
</evidence>
<proteinExistence type="predicted"/>
<protein>
    <submittedName>
        <fullName evidence="1">FAD-binding monooxygenase</fullName>
    </submittedName>
</protein>
<gene>
    <name evidence="1" type="ORF">K0U00_39890</name>
</gene>
<dbReference type="Proteomes" id="UP001519887">
    <property type="component" value="Unassembled WGS sequence"/>
</dbReference>
<accession>A0ABS7CH40</accession>
<feature type="non-terminal residue" evidence="1">
    <location>
        <position position="1"/>
    </location>
</feature>
<evidence type="ECO:0000313" key="2">
    <source>
        <dbReference type="Proteomes" id="UP001519887"/>
    </source>
</evidence>
<reference evidence="1 2" key="1">
    <citation type="submission" date="2021-07" db="EMBL/GenBank/DDBJ databases">
        <title>Paenibacillus radiodurans sp. nov., isolated from the southeastern edge of Tengger Desert.</title>
        <authorList>
            <person name="Zhang G."/>
        </authorList>
    </citation>
    <scope>NUCLEOTIDE SEQUENCE [LARGE SCALE GENOMIC DNA]</scope>
    <source>
        <strain evidence="1 2">CCM 7311</strain>
    </source>
</reference>
<dbReference type="InterPro" id="IPR036249">
    <property type="entry name" value="Thioredoxin-like_sf"/>
</dbReference>
<dbReference type="EMBL" id="JAHZIK010002106">
    <property type="protein sequence ID" value="MBW7460243.1"/>
    <property type="molecule type" value="Genomic_DNA"/>
</dbReference>
<keyword evidence="2" id="KW-1185">Reference proteome</keyword>
<keyword evidence="1" id="KW-0503">Monooxygenase</keyword>
<dbReference type="Gene3D" id="3.40.30.120">
    <property type="match status" value="1"/>
</dbReference>
<sequence>LRGPHWTLLAFTDSSESPLPGIESEELHVHRIAGTDMKAANVFVDRRGDAYRAYAPEGNELVLIRPDGYIAVRCKSEDAALITNYLALVIPGA</sequence>